<dbReference type="AlphaFoldDB" id="A0A254N413"/>
<evidence type="ECO:0000313" key="7">
    <source>
        <dbReference type="Proteomes" id="UP000197446"/>
    </source>
</evidence>
<evidence type="ECO:0000256" key="4">
    <source>
        <dbReference type="SAM" id="MobiDB-lite"/>
    </source>
</evidence>
<dbReference type="PANTHER" id="PTHR45586">
    <property type="entry name" value="TPR REPEAT-CONTAINING PROTEIN PA4667"/>
    <property type="match status" value="1"/>
</dbReference>
<dbReference type="EMBL" id="NISI01000007">
    <property type="protein sequence ID" value="OWR02846.1"/>
    <property type="molecule type" value="Genomic_DNA"/>
</dbReference>
<keyword evidence="5" id="KW-0732">Signal</keyword>
<evidence type="ECO:0000256" key="2">
    <source>
        <dbReference type="ARBA" id="ARBA00022803"/>
    </source>
</evidence>
<gene>
    <name evidence="6" type="ORF">CDO81_18685</name>
</gene>
<sequence>MPLPLHRVITAAALLAALQAHAQEPAPAASTPTAPQPPADAASAVPDEPPTHSLMDAPLFYQLLIGEIELQNGQPGVAFQVLLDAARRTADEALFKRVVNIAIQARAGDQALLAARAWADTVPTSTDALQSVVQLLALMNKPAEIAQPLATLLRIAPAPQRPGYILSLPRLFQRSPEPKAVLAALAPVLKAQAGPLRPPALYTEAKLAINAGENARALALTRELNQADPDNDDAMQLALDLMPSEPQAEPLITERLRLKPDQPALRQAYGRALIKAQRPAEAAREFRALTQSTPDNPAPWLALGAIELELKHPAAAEAALREGLKRLDTPAAGTDAEIKGRAEGRQQAWLMLSQAAEQRGDFKAAEAALQKVDGAGLDVRYRRAVLLAKQGKVADARKLLKPAADASDGETRASLLAEAQLMRELRDYAGALAAMKAAVARFPNDPDLIYEQAMMTEKVGKFDDMETLLRRVIELKPDYHHAYNALGYSLAERNLRLPEAKELIEKALKLAPGEPFIVDSLGWVEFRLGNLDEAARLLRQAHTGRPDAEIAAHLGEVLWAQGAHDEARRIFAEAAQRDPDNEALREVLDRLKVKP</sequence>
<dbReference type="PROSITE" id="PS50005">
    <property type="entry name" value="TPR"/>
    <property type="match status" value="1"/>
</dbReference>
<dbReference type="Pfam" id="PF13428">
    <property type="entry name" value="TPR_14"/>
    <property type="match status" value="1"/>
</dbReference>
<dbReference type="RefSeq" id="WP_088484734.1">
    <property type="nucleotide sequence ID" value="NZ_NISI01000007.1"/>
</dbReference>
<dbReference type="InterPro" id="IPR019734">
    <property type="entry name" value="TPR_rpt"/>
</dbReference>
<dbReference type="Proteomes" id="UP000197446">
    <property type="component" value="Unassembled WGS sequence"/>
</dbReference>
<name>A0A254N413_9BURK</name>
<comment type="caution">
    <text evidence="6">The sequence shown here is derived from an EMBL/GenBank/DDBJ whole genome shotgun (WGS) entry which is preliminary data.</text>
</comment>
<reference evidence="6 7" key="1">
    <citation type="journal article" date="2007" name="Int. J. Syst. Evol. Microbiol.">
        <title>Description of Pelomonas aquatica sp. nov. and Pelomonas puraquae sp. nov., isolated from industrial and haemodialysis water.</title>
        <authorList>
            <person name="Gomila M."/>
            <person name="Bowien B."/>
            <person name="Falsen E."/>
            <person name="Moore E.R."/>
            <person name="Lalucat J."/>
        </authorList>
    </citation>
    <scope>NUCLEOTIDE SEQUENCE [LARGE SCALE GENOMIC DNA]</scope>
    <source>
        <strain evidence="6 7">CCUG 52769</strain>
    </source>
</reference>
<dbReference type="Pfam" id="PF13432">
    <property type="entry name" value="TPR_16"/>
    <property type="match status" value="3"/>
</dbReference>
<dbReference type="InterPro" id="IPR011990">
    <property type="entry name" value="TPR-like_helical_dom_sf"/>
</dbReference>
<keyword evidence="7" id="KW-1185">Reference proteome</keyword>
<dbReference type="SMART" id="SM00028">
    <property type="entry name" value="TPR"/>
    <property type="match status" value="5"/>
</dbReference>
<dbReference type="Gene3D" id="1.25.40.10">
    <property type="entry name" value="Tetratricopeptide repeat domain"/>
    <property type="match status" value="2"/>
</dbReference>
<feature type="region of interest" description="Disordered" evidence="4">
    <location>
        <begin position="24"/>
        <end position="49"/>
    </location>
</feature>
<keyword evidence="1" id="KW-0677">Repeat</keyword>
<accession>A0A254N413</accession>
<evidence type="ECO:0000256" key="5">
    <source>
        <dbReference type="SAM" id="SignalP"/>
    </source>
</evidence>
<feature type="repeat" description="TPR" evidence="3">
    <location>
        <begin position="548"/>
        <end position="581"/>
    </location>
</feature>
<dbReference type="PANTHER" id="PTHR45586:SF16">
    <property type="entry name" value="DOMAIN PROTEIN, PUTATIVE-RELATED"/>
    <property type="match status" value="1"/>
</dbReference>
<organism evidence="6 7">
    <name type="scientific">Roseateles puraquae</name>
    <dbReference type="NCBI Taxonomy" id="431059"/>
    <lineage>
        <taxon>Bacteria</taxon>
        <taxon>Pseudomonadati</taxon>
        <taxon>Pseudomonadota</taxon>
        <taxon>Betaproteobacteria</taxon>
        <taxon>Burkholderiales</taxon>
        <taxon>Sphaerotilaceae</taxon>
        <taxon>Roseateles</taxon>
    </lineage>
</organism>
<proteinExistence type="predicted"/>
<feature type="compositionally biased region" description="Low complexity" evidence="4">
    <location>
        <begin position="24"/>
        <end position="46"/>
    </location>
</feature>
<dbReference type="Pfam" id="PF13181">
    <property type="entry name" value="TPR_8"/>
    <property type="match status" value="1"/>
</dbReference>
<dbReference type="SUPFAM" id="SSF48452">
    <property type="entry name" value="TPR-like"/>
    <property type="match status" value="2"/>
</dbReference>
<dbReference type="OrthoDB" id="9766710at2"/>
<evidence type="ECO:0008006" key="8">
    <source>
        <dbReference type="Google" id="ProtNLM"/>
    </source>
</evidence>
<evidence type="ECO:0000256" key="1">
    <source>
        <dbReference type="ARBA" id="ARBA00022737"/>
    </source>
</evidence>
<evidence type="ECO:0000256" key="3">
    <source>
        <dbReference type="PROSITE-ProRule" id="PRU00339"/>
    </source>
</evidence>
<keyword evidence="2 3" id="KW-0802">TPR repeat</keyword>
<protein>
    <recommendedName>
        <fullName evidence="8">Tetratricopeptide repeat protein</fullName>
    </recommendedName>
</protein>
<evidence type="ECO:0000313" key="6">
    <source>
        <dbReference type="EMBL" id="OWR02846.1"/>
    </source>
</evidence>
<feature type="signal peptide" evidence="5">
    <location>
        <begin position="1"/>
        <end position="22"/>
    </location>
</feature>
<feature type="chain" id="PRO_5012852310" description="Tetratricopeptide repeat protein" evidence="5">
    <location>
        <begin position="23"/>
        <end position="595"/>
    </location>
</feature>
<dbReference type="InterPro" id="IPR051012">
    <property type="entry name" value="CellSynth/LPSAsmb/PSIAsmb"/>
</dbReference>